<gene>
    <name evidence="1" type="ORF">EPH95_05055</name>
</gene>
<reference evidence="2" key="1">
    <citation type="submission" date="2019-01" db="EMBL/GenBank/DDBJ databases">
        <title>Genomic analysis of Salicibibacter sp. NKC3-5.</title>
        <authorList>
            <person name="Oh Y.J."/>
        </authorList>
    </citation>
    <scope>NUCLEOTIDE SEQUENCE [LARGE SCALE GENOMIC DNA]</scope>
    <source>
        <strain evidence="2">NKC3-5</strain>
    </source>
</reference>
<accession>A0A514LFI5</accession>
<dbReference type="EMBL" id="CP035485">
    <property type="protein sequence ID" value="QDI90626.1"/>
    <property type="molecule type" value="Genomic_DNA"/>
</dbReference>
<dbReference type="OrthoDB" id="2390164at2"/>
<evidence type="ECO:0000313" key="1">
    <source>
        <dbReference type="EMBL" id="QDI90626.1"/>
    </source>
</evidence>
<protein>
    <submittedName>
        <fullName evidence="1">Uncharacterized protein</fullName>
    </submittedName>
</protein>
<dbReference type="AlphaFoldDB" id="A0A514LFI5"/>
<keyword evidence="2" id="KW-1185">Reference proteome</keyword>
<name>A0A514LFI5_9BACI</name>
<organism evidence="1 2">
    <name type="scientific">Salicibibacter halophilus</name>
    <dbReference type="NCBI Taxonomy" id="2502791"/>
    <lineage>
        <taxon>Bacteria</taxon>
        <taxon>Bacillati</taxon>
        <taxon>Bacillota</taxon>
        <taxon>Bacilli</taxon>
        <taxon>Bacillales</taxon>
        <taxon>Bacillaceae</taxon>
        <taxon>Salicibibacter</taxon>
    </lineage>
</organism>
<evidence type="ECO:0000313" key="2">
    <source>
        <dbReference type="Proteomes" id="UP000319756"/>
    </source>
</evidence>
<proteinExistence type="predicted"/>
<dbReference type="KEGG" id="sale:EPH95_05055"/>
<dbReference type="RefSeq" id="WP_142087886.1">
    <property type="nucleotide sequence ID" value="NZ_CP035485.1"/>
</dbReference>
<dbReference type="Proteomes" id="UP000319756">
    <property type="component" value="Chromosome"/>
</dbReference>
<sequence length="120" mass="13233">MIKKDRKLVFGLLLTLLALLVGGFVIPVDVGAPSDTRTILDHSTQEYVSPSCIDDAEVTNYLQETTYGHALSLDYEPESGCSGEYYQESGVPLFIAMLKTIGIVDQKWSEEDMLQEGQNA</sequence>